<evidence type="ECO:0000256" key="1">
    <source>
        <dbReference type="SAM" id="MobiDB-lite"/>
    </source>
</evidence>
<proteinExistence type="predicted"/>
<sequence length="101" mass="12157">VEQSQQHREATGRARRKGRKVGSLYPSLATHRTLFIAERSKVRCRCTTTIEGHRHRHRHRHRHCHLHRQGLSCLNYYGLNQISHTHNFYYIESYPLLQPRY</sequence>
<feature type="compositionally biased region" description="Basic and acidic residues" evidence="1">
    <location>
        <begin position="1"/>
        <end position="12"/>
    </location>
</feature>
<feature type="non-terminal residue" evidence="2">
    <location>
        <position position="101"/>
    </location>
</feature>
<name>A0AA38CE11_TAXCH</name>
<dbReference type="Proteomes" id="UP000824469">
    <property type="component" value="Unassembled WGS sequence"/>
</dbReference>
<protein>
    <submittedName>
        <fullName evidence="2">Uncharacterized protein</fullName>
    </submittedName>
</protein>
<feature type="non-terminal residue" evidence="2">
    <location>
        <position position="1"/>
    </location>
</feature>
<reference evidence="2 3" key="1">
    <citation type="journal article" date="2021" name="Nat. Plants">
        <title>The Taxus genome provides insights into paclitaxel biosynthesis.</title>
        <authorList>
            <person name="Xiong X."/>
            <person name="Gou J."/>
            <person name="Liao Q."/>
            <person name="Li Y."/>
            <person name="Zhou Q."/>
            <person name="Bi G."/>
            <person name="Li C."/>
            <person name="Du R."/>
            <person name="Wang X."/>
            <person name="Sun T."/>
            <person name="Guo L."/>
            <person name="Liang H."/>
            <person name="Lu P."/>
            <person name="Wu Y."/>
            <person name="Zhang Z."/>
            <person name="Ro D.K."/>
            <person name="Shang Y."/>
            <person name="Huang S."/>
            <person name="Yan J."/>
        </authorList>
    </citation>
    <scope>NUCLEOTIDE SEQUENCE [LARGE SCALE GENOMIC DNA]</scope>
    <source>
        <strain evidence="2">Ta-2019</strain>
    </source>
</reference>
<feature type="region of interest" description="Disordered" evidence="1">
    <location>
        <begin position="1"/>
        <end position="23"/>
    </location>
</feature>
<organism evidence="2 3">
    <name type="scientific">Taxus chinensis</name>
    <name type="common">Chinese yew</name>
    <name type="synonym">Taxus wallichiana var. chinensis</name>
    <dbReference type="NCBI Taxonomy" id="29808"/>
    <lineage>
        <taxon>Eukaryota</taxon>
        <taxon>Viridiplantae</taxon>
        <taxon>Streptophyta</taxon>
        <taxon>Embryophyta</taxon>
        <taxon>Tracheophyta</taxon>
        <taxon>Spermatophyta</taxon>
        <taxon>Pinopsida</taxon>
        <taxon>Pinidae</taxon>
        <taxon>Conifers II</taxon>
        <taxon>Cupressales</taxon>
        <taxon>Taxaceae</taxon>
        <taxon>Taxus</taxon>
    </lineage>
</organism>
<comment type="caution">
    <text evidence="2">The sequence shown here is derived from an EMBL/GenBank/DDBJ whole genome shotgun (WGS) entry which is preliminary data.</text>
</comment>
<dbReference type="EMBL" id="JAHRHJ020000010">
    <property type="protein sequence ID" value="KAH9298260.1"/>
    <property type="molecule type" value="Genomic_DNA"/>
</dbReference>
<evidence type="ECO:0000313" key="2">
    <source>
        <dbReference type="EMBL" id="KAH9298260.1"/>
    </source>
</evidence>
<evidence type="ECO:0000313" key="3">
    <source>
        <dbReference type="Proteomes" id="UP000824469"/>
    </source>
</evidence>
<gene>
    <name evidence="2" type="ORF">KI387_029942</name>
</gene>
<dbReference type="AlphaFoldDB" id="A0AA38CE11"/>
<accession>A0AA38CE11</accession>
<keyword evidence="3" id="KW-1185">Reference proteome</keyword>